<feature type="transmembrane region" description="Helical" evidence="5">
    <location>
        <begin position="93"/>
        <end position="115"/>
    </location>
</feature>
<dbReference type="SUPFAM" id="SSF103473">
    <property type="entry name" value="MFS general substrate transporter"/>
    <property type="match status" value="2"/>
</dbReference>
<keyword evidence="4 5" id="KW-0472">Membrane</keyword>
<feature type="transmembrane region" description="Helical" evidence="5">
    <location>
        <begin position="344"/>
        <end position="365"/>
    </location>
</feature>
<feature type="transmembrane region" description="Helical" evidence="5">
    <location>
        <begin position="236"/>
        <end position="259"/>
    </location>
</feature>
<dbReference type="PANTHER" id="PTHR42718:SF48">
    <property type="entry name" value="CONSERVED TWO-DOMAIN MEMBRANE PROTEIN-RELATED"/>
    <property type="match status" value="1"/>
</dbReference>
<evidence type="ECO:0000313" key="8">
    <source>
        <dbReference type="Proteomes" id="UP000295680"/>
    </source>
</evidence>
<reference evidence="7 8" key="1">
    <citation type="submission" date="2019-03" db="EMBL/GenBank/DDBJ databases">
        <title>Genomic Encyclopedia of Type Strains, Phase IV (KMG-IV): sequencing the most valuable type-strain genomes for metagenomic binning, comparative biology and taxonomic classification.</title>
        <authorList>
            <person name="Goeker M."/>
        </authorList>
    </citation>
    <scope>NUCLEOTIDE SEQUENCE [LARGE SCALE GENOMIC DNA]</scope>
    <source>
        <strain evidence="7 8">DSM 45934</strain>
    </source>
</reference>
<dbReference type="InterPro" id="IPR020846">
    <property type="entry name" value="MFS_dom"/>
</dbReference>
<evidence type="ECO:0000256" key="2">
    <source>
        <dbReference type="ARBA" id="ARBA00022692"/>
    </source>
</evidence>
<keyword evidence="8" id="KW-1185">Reference proteome</keyword>
<keyword evidence="2 5" id="KW-0812">Transmembrane</keyword>
<feature type="transmembrane region" description="Helical" evidence="5">
    <location>
        <begin position="153"/>
        <end position="173"/>
    </location>
</feature>
<dbReference type="InterPro" id="IPR036259">
    <property type="entry name" value="MFS_trans_sf"/>
</dbReference>
<gene>
    <name evidence="7" type="ORF">EV192_102255</name>
</gene>
<dbReference type="Gene3D" id="1.20.1720.10">
    <property type="entry name" value="Multidrug resistance protein D"/>
    <property type="match status" value="1"/>
</dbReference>
<feature type="transmembrane region" description="Helical" evidence="5">
    <location>
        <begin position="62"/>
        <end position="81"/>
    </location>
</feature>
<dbReference type="PROSITE" id="PS00216">
    <property type="entry name" value="SUGAR_TRANSPORT_1"/>
    <property type="match status" value="1"/>
</dbReference>
<dbReference type="EMBL" id="SLWS01000002">
    <property type="protein sequence ID" value="TCO62118.1"/>
    <property type="molecule type" value="Genomic_DNA"/>
</dbReference>
<feature type="transmembrane region" description="Helical" evidence="5">
    <location>
        <begin position="210"/>
        <end position="230"/>
    </location>
</feature>
<organism evidence="7 8">
    <name type="scientific">Actinocrispum wychmicini</name>
    <dbReference type="NCBI Taxonomy" id="1213861"/>
    <lineage>
        <taxon>Bacteria</taxon>
        <taxon>Bacillati</taxon>
        <taxon>Actinomycetota</taxon>
        <taxon>Actinomycetes</taxon>
        <taxon>Pseudonocardiales</taxon>
        <taxon>Pseudonocardiaceae</taxon>
        <taxon>Actinocrispum</taxon>
    </lineage>
</organism>
<dbReference type="PROSITE" id="PS50850">
    <property type="entry name" value="MFS"/>
    <property type="match status" value="1"/>
</dbReference>
<dbReference type="RefSeq" id="WP_132113649.1">
    <property type="nucleotide sequence ID" value="NZ_SLWS01000002.1"/>
</dbReference>
<feature type="transmembrane region" description="Helical" evidence="5">
    <location>
        <begin position="377"/>
        <end position="398"/>
    </location>
</feature>
<evidence type="ECO:0000256" key="1">
    <source>
        <dbReference type="ARBA" id="ARBA00004651"/>
    </source>
</evidence>
<feature type="transmembrane region" description="Helical" evidence="5">
    <location>
        <begin position="24"/>
        <end position="50"/>
    </location>
</feature>
<dbReference type="PANTHER" id="PTHR42718">
    <property type="entry name" value="MAJOR FACILITATOR SUPERFAMILY MULTIDRUG TRANSPORTER MFSC"/>
    <property type="match status" value="1"/>
</dbReference>
<keyword evidence="3 5" id="KW-1133">Transmembrane helix</keyword>
<accession>A0A4R2JXI4</accession>
<evidence type="ECO:0000256" key="4">
    <source>
        <dbReference type="ARBA" id="ARBA00023136"/>
    </source>
</evidence>
<dbReference type="Gene3D" id="1.20.1250.20">
    <property type="entry name" value="MFS general substrate transporter like domains"/>
    <property type="match status" value="1"/>
</dbReference>
<protein>
    <submittedName>
        <fullName evidence="7">EmrB/QacA subfamily drug resistance transporter</fullName>
    </submittedName>
</protein>
<evidence type="ECO:0000259" key="6">
    <source>
        <dbReference type="PROSITE" id="PS50850"/>
    </source>
</evidence>
<dbReference type="AlphaFoldDB" id="A0A4R2JXI4"/>
<evidence type="ECO:0000256" key="3">
    <source>
        <dbReference type="ARBA" id="ARBA00022989"/>
    </source>
</evidence>
<feature type="transmembrane region" description="Helical" evidence="5">
    <location>
        <begin position="179"/>
        <end position="198"/>
    </location>
</feature>
<feature type="transmembrane region" description="Helical" evidence="5">
    <location>
        <begin position="121"/>
        <end position="141"/>
    </location>
</feature>
<evidence type="ECO:0000256" key="5">
    <source>
        <dbReference type="SAM" id="Phobius"/>
    </source>
</evidence>
<feature type="transmembrane region" description="Helical" evidence="5">
    <location>
        <begin position="418"/>
        <end position="435"/>
    </location>
</feature>
<name>A0A4R2JXI4_9PSEU</name>
<sequence>MNSAQNAATASRAREPQVRDRSNLILIVLCSAAFMAMLDVFVVNVAFTAIGEGYAGSSLSDLSWILNGYTIVYAAFLIPAGRMSDRYGRKAGFLVGLTVFTIASALCAVGPTLWWLNGFRVLQAVGAAALTPTSLGLLLTSMPAARRAFAVKVWATSTSVAAAVGPVIGGALVKVSWHWIFLINVPIGLLAFVAAVSLVPDSRDTSVSRIPDIVGSVVLAFGIGALALALVKGQEWGWSSGPTLVSFAVSVLALAWFVFRAFRHPAPVVDPALLRVRTFFWANASALLFCIAFGAVLPSVVLRLENYAHFDPLITGFAVAPGPLMVPLFAIVSQKLTGRLPVGVVVAIGNALVGVGAVVLALTATTDVNYASQILPGWIIVGIGVGFALPNMLASATVDLPPARAATGSAVINASRQLGYVFGVAMLVAILGKLIASDDQALTVFTWAWWAIAAVALVGAAAALGITPKPGTRR</sequence>
<dbReference type="InterPro" id="IPR011701">
    <property type="entry name" value="MFS"/>
</dbReference>
<dbReference type="InterPro" id="IPR005829">
    <property type="entry name" value="Sugar_transporter_CS"/>
</dbReference>
<dbReference type="PRINTS" id="PR01036">
    <property type="entry name" value="TCRTETB"/>
</dbReference>
<evidence type="ECO:0000313" key="7">
    <source>
        <dbReference type="EMBL" id="TCO62118.1"/>
    </source>
</evidence>
<dbReference type="CDD" id="cd17321">
    <property type="entry name" value="MFS_MMR_MDR_like"/>
    <property type="match status" value="1"/>
</dbReference>
<feature type="transmembrane region" description="Helical" evidence="5">
    <location>
        <begin position="280"/>
        <end position="301"/>
    </location>
</feature>
<dbReference type="OrthoDB" id="7375466at2"/>
<feature type="transmembrane region" description="Helical" evidence="5">
    <location>
        <begin position="313"/>
        <end position="332"/>
    </location>
</feature>
<feature type="domain" description="Major facilitator superfamily (MFS) profile" evidence="6">
    <location>
        <begin position="25"/>
        <end position="471"/>
    </location>
</feature>
<dbReference type="Pfam" id="PF07690">
    <property type="entry name" value="MFS_1"/>
    <property type="match status" value="1"/>
</dbReference>
<proteinExistence type="predicted"/>
<dbReference type="GO" id="GO:0005886">
    <property type="term" value="C:plasma membrane"/>
    <property type="evidence" value="ECO:0007669"/>
    <property type="project" value="UniProtKB-SubCell"/>
</dbReference>
<dbReference type="Proteomes" id="UP000295680">
    <property type="component" value="Unassembled WGS sequence"/>
</dbReference>
<dbReference type="GO" id="GO:0022857">
    <property type="term" value="F:transmembrane transporter activity"/>
    <property type="evidence" value="ECO:0007669"/>
    <property type="project" value="InterPro"/>
</dbReference>
<comment type="subcellular location">
    <subcellularLocation>
        <location evidence="1">Cell membrane</location>
        <topology evidence="1">Multi-pass membrane protein</topology>
    </subcellularLocation>
</comment>
<feature type="transmembrane region" description="Helical" evidence="5">
    <location>
        <begin position="447"/>
        <end position="466"/>
    </location>
</feature>
<comment type="caution">
    <text evidence="7">The sequence shown here is derived from an EMBL/GenBank/DDBJ whole genome shotgun (WGS) entry which is preliminary data.</text>
</comment>